<feature type="region of interest" description="Disordered" evidence="6">
    <location>
        <begin position="1"/>
        <end position="33"/>
    </location>
</feature>
<dbReference type="OrthoDB" id="9802802at2"/>
<proteinExistence type="predicted"/>
<protein>
    <submittedName>
        <fullName evidence="8">HTH-type transcriptional regulator BetI</fullName>
    </submittedName>
</protein>
<evidence type="ECO:0000313" key="9">
    <source>
        <dbReference type="Proteomes" id="UP000289200"/>
    </source>
</evidence>
<dbReference type="Pfam" id="PF13977">
    <property type="entry name" value="TetR_C_6"/>
    <property type="match status" value="1"/>
</dbReference>
<dbReference type="GO" id="GO:0003700">
    <property type="term" value="F:DNA-binding transcription factor activity"/>
    <property type="evidence" value="ECO:0007669"/>
    <property type="project" value="TreeGrafter"/>
</dbReference>
<evidence type="ECO:0000256" key="5">
    <source>
        <dbReference type="PROSITE-ProRule" id="PRU00335"/>
    </source>
</evidence>
<keyword evidence="3 5" id="KW-0238">DNA-binding</keyword>
<dbReference type="RefSeq" id="WP_129608112.1">
    <property type="nucleotide sequence ID" value="NZ_UWOC01000088.1"/>
</dbReference>
<dbReference type="EMBL" id="UWOC01000088">
    <property type="protein sequence ID" value="VCU07956.1"/>
    <property type="molecule type" value="Genomic_DNA"/>
</dbReference>
<keyword evidence="9" id="KW-1185">Reference proteome</keyword>
<keyword evidence="2" id="KW-0805">Transcription regulation</keyword>
<evidence type="ECO:0000256" key="2">
    <source>
        <dbReference type="ARBA" id="ARBA00023015"/>
    </source>
</evidence>
<feature type="DNA-binding region" description="H-T-H motif" evidence="5">
    <location>
        <begin position="57"/>
        <end position="76"/>
    </location>
</feature>
<keyword evidence="1" id="KW-0678">Repressor</keyword>
<dbReference type="PRINTS" id="PR00455">
    <property type="entry name" value="HTHTETR"/>
</dbReference>
<comment type="caution">
    <text evidence="8">The sequence shown here is derived from an EMBL/GenBank/DDBJ whole genome shotgun (WGS) entry which is preliminary data.</text>
</comment>
<dbReference type="GO" id="GO:0000976">
    <property type="term" value="F:transcription cis-regulatory region binding"/>
    <property type="evidence" value="ECO:0007669"/>
    <property type="project" value="TreeGrafter"/>
</dbReference>
<dbReference type="SUPFAM" id="SSF48498">
    <property type="entry name" value="Tetracyclin repressor-like, C-terminal domain"/>
    <property type="match status" value="1"/>
</dbReference>
<name>A0A447CRY0_9BRAD</name>
<dbReference type="InterPro" id="IPR039538">
    <property type="entry name" value="BetI_C"/>
</dbReference>
<dbReference type="Gene3D" id="1.10.357.10">
    <property type="entry name" value="Tetracycline Repressor, domain 2"/>
    <property type="match status" value="1"/>
</dbReference>
<dbReference type="PANTHER" id="PTHR30055:SF234">
    <property type="entry name" value="HTH-TYPE TRANSCRIPTIONAL REGULATOR BETI"/>
    <property type="match status" value="1"/>
</dbReference>
<feature type="domain" description="HTH tetR-type" evidence="7">
    <location>
        <begin position="34"/>
        <end position="94"/>
    </location>
</feature>
<dbReference type="AlphaFoldDB" id="A0A447CRY0"/>
<feature type="compositionally biased region" description="Low complexity" evidence="6">
    <location>
        <begin position="10"/>
        <end position="19"/>
    </location>
</feature>
<evidence type="ECO:0000259" key="7">
    <source>
        <dbReference type="PROSITE" id="PS50977"/>
    </source>
</evidence>
<dbReference type="SUPFAM" id="SSF46689">
    <property type="entry name" value="Homeodomain-like"/>
    <property type="match status" value="1"/>
</dbReference>
<reference evidence="9" key="1">
    <citation type="submission" date="2018-10" db="EMBL/GenBank/DDBJ databases">
        <authorList>
            <person name="Peiro R."/>
            <person name="Begona"/>
            <person name="Cbmso G."/>
            <person name="Lopez M."/>
            <person name="Gonzalez S."/>
            <person name="Sacristan E."/>
            <person name="Castillo E."/>
        </authorList>
    </citation>
    <scope>NUCLEOTIDE SEQUENCE [LARGE SCALE GENOMIC DNA]</scope>
</reference>
<dbReference type="PROSITE" id="PS50977">
    <property type="entry name" value="HTH_TETR_2"/>
    <property type="match status" value="1"/>
</dbReference>
<evidence type="ECO:0000313" key="8">
    <source>
        <dbReference type="EMBL" id="VCU07956.1"/>
    </source>
</evidence>
<dbReference type="InterPro" id="IPR001647">
    <property type="entry name" value="HTH_TetR"/>
</dbReference>
<sequence>MADEQDPDNGPGQRAAGAPAKRRPGRPVDPAARERRTAAILAAAARCFARDGFWKASMGDICREAGTSPGNLYQYFESKDDIVLAMAETERQSVLALLRTWRDAADLPATLEAHVAEAFRTADSGQREQARLGVEVLAEAGRNPRIAAAFRRLDVDLTAALAEAIRHAQAVGTVDAAVPPESTAIALLGLYDGLVGRLVVEASGPDEAEPGQALIAAARYALSALLPRPSGTADI</sequence>
<evidence type="ECO:0000256" key="6">
    <source>
        <dbReference type="SAM" id="MobiDB-lite"/>
    </source>
</evidence>
<dbReference type="InterPro" id="IPR036271">
    <property type="entry name" value="Tet_transcr_reg_TetR-rel_C_sf"/>
</dbReference>
<dbReference type="InterPro" id="IPR009057">
    <property type="entry name" value="Homeodomain-like_sf"/>
</dbReference>
<evidence type="ECO:0000256" key="1">
    <source>
        <dbReference type="ARBA" id="ARBA00022491"/>
    </source>
</evidence>
<dbReference type="PANTHER" id="PTHR30055">
    <property type="entry name" value="HTH-TYPE TRANSCRIPTIONAL REGULATOR RUTR"/>
    <property type="match status" value="1"/>
</dbReference>
<keyword evidence="4" id="KW-0804">Transcription</keyword>
<evidence type="ECO:0000256" key="3">
    <source>
        <dbReference type="ARBA" id="ARBA00023125"/>
    </source>
</evidence>
<organism evidence="8 9">
    <name type="scientific">Rhodoplanes serenus</name>
    <dbReference type="NCBI Taxonomy" id="200615"/>
    <lineage>
        <taxon>Bacteria</taxon>
        <taxon>Pseudomonadati</taxon>
        <taxon>Pseudomonadota</taxon>
        <taxon>Alphaproteobacteria</taxon>
        <taxon>Hyphomicrobiales</taxon>
        <taxon>Nitrobacteraceae</taxon>
        <taxon>Rhodoplanes</taxon>
    </lineage>
</organism>
<dbReference type="Pfam" id="PF00440">
    <property type="entry name" value="TetR_N"/>
    <property type="match status" value="1"/>
</dbReference>
<gene>
    <name evidence="8" type="primary">betI_1</name>
    <name evidence="8" type="ORF">RHODGE_RHODGE_01099</name>
</gene>
<dbReference type="InterPro" id="IPR050109">
    <property type="entry name" value="HTH-type_TetR-like_transc_reg"/>
</dbReference>
<dbReference type="Proteomes" id="UP000289200">
    <property type="component" value="Unassembled WGS sequence"/>
</dbReference>
<accession>A0A447CRY0</accession>
<evidence type="ECO:0000256" key="4">
    <source>
        <dbReference type="ARBA" id="ARBA00023163"/>
    </source>
</evidence>